<sequence length="78" mass="9235">MVERADPITASQSAERLQVPPSRIYVWAHRYNARKVRRGRTVYYDWHDLKTIARYIRVGEPVPETPEARDEMRRQPAA</sequence>
<gene>
    <name evidence="1" type="ORF">ACFOY2_05215</name>
</gene>
<name>A0ABV8G076_9ACTN</name>
<protein>
    <recommendedName>
        <fullName evidence="3">Helix-turn-helix domain-containing protein</fullName>
    </recommendedName>
</protein>
<dbReference type="Proteomes" id="UP001595851">
    <property type="component" value="Unassembled WGS sequence"/>
</dbReference>
<organism evidence="1 2">
    <name type="scientific">Nonomuraea purpurea</name>
    <dbReference type="NCBI Taxonomy" id="1849276"/>
    <lineage>
        <taxon>Bacteria</taxon>
        <taxon>Bacillati</taxon>
        <taxon>Actinomycetota</taxon>
        <taxon>Actinomycetes</taxon>
        <taxon>Streptosporangiales</taxon>
        <taxon>Streptosporangiaceae</taxon>
        <taxon>Nonomuraea</taxon>
    </lineage>
</organism>
<reference evidence="2" key="1">
    <citation type="journal article" date="2019" name="Int. J. Syst. Evol. Microbiol.">
        <title>The Global Catalogue of Microorganisms (GCM) 10K type strain sequencing project: providing services to taxonomists for standard genome sequencing and annotation.</title>
        <authorList>
            <consortium name="The Broad Institute Genomics Platform"/>
            <consortium name="The Broad Institute Genome Sequencing Center for Infectious Disease"/>
            <person name="Wu L."/>
            <person name="Ma J."/>
        </authorList>
    </citation>
    <scope>NUCLEOTIDE SEQUENCE [LARGE SCALE GENOMIC DNA]</scope>
    <source>
        <strain evidence="2">TBRC 1276</strain>
    </source>
</reference>
<evidence type="ECO:0008006" key="3">
    <source>
        <dbReference type="Google" id="ProtNLM"/>
    </source>
</evidence>
<evidence type="ECO:0000313" key="2">
    <source>
        <dbReference type="Proteomes" id="UP001595851"/>
    </source>
</evidence>
<proteinExistence type="predicted"/>
<keyword evidence="2" id="KW-1185">Reference proteome</keyword>
<dbReference type="EMBL" id="JBHSBI010000002">
    <property type="protein sequence ID" value="MFC4006610.1"/>
    <property type="molecule type" value="Genomic_DNA"/>
</dbReference>
<evidence type="ECO:0000313" key="1">
    <source>
        <dbReference type="EMBL" id="MFC4006610.1"/>
    </source>
</evidence>
<comment type="caution">
    <text evidence="1">The sequence shown here is derived from an EMBL/GenBank/DDBJ whole genome shotgun (WGS) entry which is preliminary data.</text>
</comment>
<accession>A0ABV8G076</accession>
<dbReference type="RefSeq" id="WP_379526750.1">
    <property type="nucleotide sequence ID" value="NZ_JBHSBI010000002.1"/>
</dbReference>